<proteinExistence type="predicted"/>
<evidence type="ECO:0000313" key="2">
    <source>
        <dbReference type="Proteomes" id="UP001396898"/>
    </source>
</evidence>
<reference evidence="1 2" key="1">
    <citation type="submission" date="2023-01" db="EMBL/GenBank/DDBJ databases">
        <title>Analysis of 21 Apiospora genomes using comparative genomics revels a genus with tremendous synthesis potential of carbohydrate active enzymes and secondary metabolites.</title>
        <authorList>
            <person name="Sorensen T."/>
        </authorList>
    </citation>
    <scope>NUCLEOTIDE SEQUENCE [LARGE SCALE GENOMIC DNA]</scope>
    <source>
        <strain evidence="1 2">CBS 20057</strain>
    </source>
</reference>
<protein>
    <submittedName>
        <fullName evidence="1">Uncharacterized protein</fullName>
    </submittedName>
</protein>
<sequence length="178" mass="19930">MDIQHPPSRNMSEWPFKSNSSIRKLWNCATLAQNVRDCALVGLDIEGRDSSPMQLELAYLAEMPTELSLLTGPLRSLKEKIGCRLRCINIIKGGEQDGSCRRRVHPCPFANKNSEVDASEVESVLVELLSDCKARSGKKFLVLVGFSMATELHALLSRWPLAIQHLDDWLDARDLARA</sequence>
<name>A0ABR1RIZ8_9PEZI</name>
<accession>A0ABR1RIZ8</accession>
<gene>
    <name evidence="1" type="ORF">PG991_009528</name>
</gene>
<comment type="caution">
    <text evidence="1">The sequence shown here is derived from an EMBL/GenBank/DDBJ whole genome shotgun (WGS) entry which is preliminary data.</text>
</comment>
<evidence type="ECO:0000313" key="1">
    <source>
        <dbReference type="EMBL" id="KAK8013257.1"/>
    </source>
</evidence>
<organism evidence="1 2">
    <name type="scientific">Apiospora marii</name>
    <dbReference type="NCBI Taxonomy" id="335849"/>
    <lineage>
        <taxon>Eukaryota</taxon>
        <taxon>Fungi</taxon>
        <taxon>Dikarya</taxon>
        <taxon>Ascomycota</taxon>
        <taxon>Pezizomycotina</taxon>
        <taxon>Sordariomycetes</taxon>
        <taxon>Xylariomycetidae</taxon>
        <taxon>Amphisphaeriales</taxon>
        <taxon>Apiosporaceae</taxon>
        <taxon>Apiospora</taxon>
    </lineage>
</organism>
<dbReference type="EMBL" id="JAQQWI010000014">
    <property type="protein sequence ID" value="KAK8013257.1"/>
    <property type="molecule type" value="Genomic_DNA"/>
</dbReference>
<dbReference type="Proteomes" id="UP001396898">
    <property type="component" value="Unassembled WGS sequence"/>
</dbReference>
<keyword evidence="2" id="KW-1185">Reference proteome</keyword>